<keyword evidence="2" id="KW-0963">Cytoplasm</keyword>
<evidence type="ECO:0000313" key="13">
    <source>
        <dbReference type="EMBL" id="QHU30999.1"/>
    </source>
</evidence>
<keyword evidence="5" id="KW-0547">Nucleotide-binding</keyword>
<evidence type="ECO:0000256" key="6">
    <source>
        <dbReference type="ARBA" id="ARBA00022786"/>
    </source>
</evidence>
<keyword evidence="4" id="KW-0053">Apoptosis</keyword>
<evidence type="ECO:0000256" key="8">
    <source>
        <dbReference type="ARBA" id="ARBA00039894"/>
    </source>
</evidence>
<dbReference type="GO" id="GO:0006915">
    <property type="term" value="P:apoptotic process"/>
    <property type="evidence" value="ECO:0007669"/>
    <property type="project" value="UniProtKB-KW"/>
</dbReference>
<dbReference type="InterPro" id="IPR016135">
    <property type="entry name" value="UBQ-conjugating_enzyme/RWD"/>
</dbReference>
<proteinExistence type="predicted"/>
<evidence type="ECO:0000256" key="9">
    <source>
        <dbReference type="ARBA" id="ARBA00041798"/>
    </source>
</evidence>
<evidence type="ECO:0000256" key="11">
    <source>
        <dbReference type="ARBA" id="ARBA00042401"/>
    </source>
</evidence>
<sequence length="243" mass="28247">MSITISKGTIKRLINDVKGINNNPLTDNGIYYMHDEEDMLKGYVLFIANKDTPYYGGYYFFELTFPPNYPYSPPKLTFCTNGNNIRFHPNYYKCGKVCLSLLNTWTGDQWTSCQTISSILLTMSSLFTKDPLLHEPGIKEGHPDFHKYSQIIEYFNLDIAMCDILLKKKGVHMPFFDKFVHIIEEHFLTNYADIKKNVEDNMLAKTENPIDICTGIYRMTVTLDYTKLISKMEQTHKIINNKK</sequence>
<dbReference type="GO" id="GO:0016740">
    <property type="term" value="F:transferase activity"/>
    <property type="evidence" value="ECO:0007669"/>
    <property type="project" value="UniProtKB-KW"/>
</dbReference>
<dbReference type="Pfam" id="PF00179">
    <property type="entry name" value="UQ_con"/>
    <property type="match status" value="1"/>
</dbReference>
<feature type="domain" description="UBC core" evidence="12">
    <location>
        <begin position="8"/>
        <end position="167"/>
    </location>
</feature>
<dbReference type="EMBL" id="MN740522">
    <property type="protein sequence ID" value="QHU30999.1"/>
    <property type="molecule type" value="Genomic_DNA"/>
</dbReference>
<evidence type="ECO:0000259" key="12">
    <source>
        <dbReference type="PROSITE" id="PS50127"/>
    </source>
</evidence>
<dbReference type="Gene3D" id="3.10.110.10">
    <property type="entry name" value="Ubiquitin Conjugating Enzyme"/>
    <property type="match status" value="1"/>
</dbReference>
<dbReference type="GO" id="GO:0005524">
    <property type="term" value="F:ATP binding"/>
    <property type="evidence" value="ECO:0007669"/>
    <property type="project" value="UniProtKB-KW"/>
</dbReference>
<evidence type="ECO:0000256" key="10">
    <source>
        <dbReference type="ARBA" id="ARBA00042316"/>
    </source>
</evidence>
<dbReference type="InterPro" id="IPR000608">
    <property type="entry name" value="UBC"/>
</dbReference>
<reference evidence="13" key="1">
    <citation type="journal article" date="2020" name="Nature">
        <title>Giant virus diversity and host interactions through global metagenomics.</title>
        <authorList>
            <person name="Schulz F."/>
            <person name="Roux S."/>
            <person name="Paez-Espino D."/>
            <person name="Jungbluth S."/>
            <person name="Walsh D.A."/>
            <person name="Denef V.J."/>
            <person name="McMahon K.D."/>
            <person name="Konstantinidis K.T."/>
            <person name="Eloe-Fadrosh E.A."/>
            <person name="Kyrpides N.C."/>
            <person name="Woyke T."/>
        </authorList>
    </citation>
    <scope>NUCLEOTIDE SEQUENCE</scope>
    <source>
        <strain evidence="13">GVMAG-M-3300027892-73</strain>
    </source>
</reference>
<dbReference type="GO" id="GO:0004869">
    <property type="term" value="F:cysteine-type endopeptidase inhibitor activity"/>
    <property type="evidence" value="ECO:0007669"/>
    <property type="project" value="TreeGrafter"/>
</dbReference>
<evidence type="ECO:0000256" key="7">
    <source>
        <dbReference type="ARBA" id="ARBA00022840"/>
    </source>
</evidence>
<dbReference type="PROSITE" id="PS50127">
    <property type="entry name" value="UBC_2"/>
    <property type="match status" value="1"/>
</dbReference>
<evidence type="ECO:0000256" key="4">
    <source>
        <dbReference type="ARBA" id="ARBA00022703"/>
    </source>
</evidence>
<evidence type="ECO:0000256" key="1">
    <source>
        <dbReference type="ARBA" id="ARBA00004496"/>
    </source>
</evidence>
<accession>A0A6C0LJC0</accession>
<dbReference type="SUPFAM" id="SSF54495">
    <property type="entry name" value="UBC-like"/>
    <property type="match status" value="1"/>
</dbReference>
<evidence type="ECO:0000256" key="3">
    <source>
        <dbReference type="ARBA" id="ARBA00022679"/>
    </source>
</evidence>
<keyword evidence="3" id="KW-0808">Transferase</keyword>
<comment type="subcellular location">
    <subcellularLocation>
        <location evidence="1">Cytoplasm</location>
    </subcellularLocation>
</comment>
<dbReference type="GO" id="GO:0005634">
    <property type="term" value="C:nucleus"/>
    <property type="evidence" value="ECO:0007669"/>
    <property type="project" value="TreeGrafter"/>
</dbReference>
<keyword evidence="7" id="KW-0067">ATP-binding</keyword>
<organism evidence="13">
    <name type="scientific">viral metagenome</name>
    <dbReference type="NCBI Taxonomy" id="1070528"/>
    <lineage>
        <taxon>unclassified sequences</taxon>
        <taxon>metagenomes</taxon>
        <taxon>organismal metagenomes</taxon>
    </lineage>
</organism>
<dbReference type="PANTHER" id="PTHR46116">
    <property type="entry name" value="(E3-INDEPENDENT) E2 UBIQUITIN-CONJUGATING ENZYME"/>
    <property type="match status" value="1"/>
</dbReference>
<dbReference type="GO" id="GO:0043066">
    <property type="term" value="P:negative regulation of apoptotic process"/>
    <property type="evidence" value="ECO:0007669"/>
    <property type="project" value="TreeGrafter"/>
</dbReference>
<dbReference type="AlphaFoldDB" id="A0A6C0LJC0"/>
<dbReference type="PANTHER" id="PTHR46116:SF26">
    <property type="entry name" value="UBIQUITIN-CONJUGATING ENZYME E2 Z"/>
    <property type="match status" value="1"/>
</dbReference>
<protein>
    <recommendedName>
        <fullName evidence="8">Ubiquitin-conjugating enzyme E2 Z</fullName>
    </recommendedName>
    <alternativeName>
        <fullName evidence="9">E2 ubiquitin-conjugating enzyme Z</fullName>
    </alternativeName>
    <alternativeName>
        <fullName evidence="11">Ubiquitin carrier protein Z</fullName>
    </alternativeName>
    <alternativeName>
        <fullName evidence="10">Ubiquitin-protein ligase Z</fullName>
    </alternativeName>
</protein>
<dbReference type="SMART" id="SM00212">
    <property type="entry name" value="UBCc"/>
    <property type="match status" value="1"/>
</dbReference>
<evidence type="ECO:0000256" key="2">
    <source>
        <dbReference type="ARBA" id="ARBA00022490"/>
    </source>
</evidence>
<name>A0A6C0LJC0_9ZZZZ</name>
<dbReference type="GO" id="GO:0005737">
    <property type="term" value="C:cytoplasm"/>
    <property type="evidence" value="ECO:0007669"/>
    <property type="project" value="UniProtKB-SubCell"/>
</dbReference>
<keyword evidence="6" id="KW-0833">Ubl conjugation pathway</keyword>
<evidence type="ECO:0000256" key="5">
    <source>
        <dbReference type="ARBA" id="ARBA00022741"/>
    </source>
</evidence>